<feature type="domain" description="Luciferase-like" evidence="1">
    <location>
        <begin position="35"/>
        <end position="329"/>
    </location>
</feature>
<dbReference type="InterPro" id="IPR011251">
    <property type="entry name" value="Luciferase-like_dom"/>
</dbReference>
<organism evidence="2">
    <name type="scientific">mine drainage metagenome</name>
    <dbReference type="NCBI Taxonomy" id="410659"/>
    <lineage>
        <taxon>unclassified sequences</taxon>
        <taxon>metagenomes</taxon>
        <taxon>ecological metagenomes</taxon>
    </lineage>
</organism>
<dbReference type="InterPro" id="IPR050766">
    <property type="entry name" value="Bact_Lucif_Oxidored"/>
</dbReference>
<protein>
    <submittedName>
        <fullName evidence="2">Alkanal monooxygenase alpha chain</fullName>
        <ecNumber evidence="2">1.14.14.3</ecNumber>
    </submittedName>
</protein>
<dbReference type="InterPro" id="IPR036661">
    <property type="entry name" value="Luciferase-like_sf"/>
</dbReference>
<dbReference type="SUPFAM" id="SSF51679">
    <property type="entry name" value="Bacterial luciferase-like"/>
    <property type="match status" value="1"/>
</dbReference>
<name>A0A1J5PYG9_9ZZZZ</name>
<dbReference type="Pfam" id="PF00296">
    <property type="entry name" value="Bac_luciferase"/>
    <property type="match status" value="1"/>
</dbReference>
<dbReference type="PANTHER" id="PTHR30137:SF6">
    <property type="entry name" value="LUCIFERASE-LIKE MONOOXYGENASE"/>
    <property type="match status" value="1"/>
</dbReference>
<keyword evidence="2" id="KW-0503">Monooxygenase</keyword>
<reference evidence="2" key="1">
    <citation type="submission" date="2016-10" db="EMBL/GenBank/DDBJ databases">
        <title>Sequence of Gallionella enrichment culture.</title>
        <authorList>
            <person name="Poehlein A."/>
            <person name="Muehling M."/>
            <person name="Daniel R."/>
        </authorList>
    </citation>
    <scope>NUCLEOTIDE SEQUENCE</scope>
</reference>
<proteinExistence type="predicted"/>
<dbReference type="PANTHER" id="PTHR30137">
    <property type="entry name" value="LUCIFERASE-LIKE MONOOXYGENASE"/>
    <property type="match status" value="1"/>
</dbReference>
<dbReference type="GO" id="GO:0005829">
    <property type="term" value="C:cytosol"/>
    <property type="evidence" value="ECO:0007669"/>
    <property type="project" value="TreeGrafter"/>
</dbReference>
<accession>A0A1J5PYG9</accession>
<gene>
    <name evidence="2" type="primary">luxA_5</name>
    <name evidence="2" type="ORF">GALL_497280</name>
</gene>
<dbReference type="EC" id="1.14.14.3" evidence="2"/>
<comment type="caution">
    <text evidence="2">The sequence shown here is derived from an EMBL/GenBank/DDBJ whole genome shotgun (WGS) entry which is preliminary data.</text>
</comment>
<evidence type="ECO:0000259" key="1">
    <source>
        <dbReference type="Pfam" id="PF00296"/>
    </source>
</evidence>
<evidence type="ECO:0000313" key="2">
    <source>
        <dbReference type="EMBL" id="OIQ68677.1"/>
    </source>
</evidence>
<sequence>MKILYYSPISWQNLDSKPPSFPHSNEYYDPKSGIRQYDEAIELFLYAERVGFDWLGVGEEHMNVYGVVPNPCLIGAALARLTHKAMICILGNPLPLLNPIRVAEEYAMIDILSGGRLVAGFPRGVPQNYAAYGLNSENSMEQLYEAVSFVLNAWKNKGPFDWVSKHYNFSNVSIWPQPTKQPELVFSSKSLESVTLAVEHKGILAELYVKNKTVLEHFIKSKLLYEDLAKKRGWQSDSENFLINVPCFIGSSDETAKEKALSALSYVSNVISGSFEPQKKILEKTYYKDVNASITSGSNELIEDRIEYGGIICGCPSTVIEQILQLKNATGAGILGLQMQIGNITYKEVRESLYLFGKYVKPYIKK</sequence>
<dbReference type="Gene3D" id="3.20.20.30">
    <property type="entry name" value="Luciferase-like domain"/>
    <property type="match status" value="1"/>
</dbReference>
<dbReference type="EMBL" id="MLJW01005172">
    <property type="protein sequence ID" value="OIQ68677.1"/>
    <property type="molecule type" value="Genomic_DNA"/>
</dbReference>
<dbReference type="AlphaFoldDB" id="A0A1J5PYG9"/>
<dbReference type="GO" id="GO:0047646">
    <property type="term" value="F:alkanal monooxygenase (FMN-linked) activity"/>
    <property type="evidence" value="ECO:0007669"/>
    <property type="project" value="UniProtKB-EC"/>
</dbReference>
<keyword evidence="2" id="KW-0560">Oxidoreductase</keyword>